<organism evidence="1 2">
    <name type="scientific">Hericium alpestre</name>
    <dbReference type="NCBI Taxonomy" id="135208"/>
    <lineage>
        <taxon>Eukaryota</taxon>
        <taxon>Fungi</taxon>
        <taxon>Dikarya</taxon>
        <taxon>Basidiomycota</taxon>
        <taxon>Agaricomycotina</taxon>
        <taxon>Agaricomycetes</taxon>
        <taxon>Russulales</taxon>
        <taxon>Hericiaceae</taxon>
        <taxon>Hericium</taxon>
    </lineage>
</organism>
<dbReference type="Proteomes" id="UP000298061">
    <property type="component" value="Unassembled WGS sequence"/>
</dbReference>
<reference evidence="1 2" key="1">
    <citation type="submission" date="2019-02" db="EMBL/GenBank/DDBJ databases">
        <title>Genome sequencing of the rare red list fungi Hericium alpestre (H. flagellum).</title>
        <authorList>
            <person name="Buettner E."/>
            <person name="Kellner H."/>
        </authorList>
    </citation>
    <scope>NUCLEOTIDE SEQUENCE [LARGE SCALE GENOMIC DNA]</scope>
    <source>
        <strain evidence="1 2">DSM 108284</strain>
    </source>
</reference>
<evidence type="ECO:0000313" key="1">
    <source>
        <dbReference type="EMBL" id="TFY73682.1"/>
    </source>
</evidence>
<accession>A0A4Y9ZGG2</accession>
<gene>
    <name evidence="1" type="ORF">EWM64_g10330</name>
</gene>
<dbReference type="OrthoDB" id="3223806at2759"/>
<keyword evidence="2" id="KW-1185">Reference proteome</keyword>
<sequence>MAALLGALNKDGLSQLTYEGLMAKVLAGIPGHKGKRKGELIQHPQCEGRNKQRAVFDGRALGWNRRLVPIALLSKERVRIETGAIHGVALGSEFGVWPEKNATIDPPRGRLVATEVFSVYSFVKAEAGFAPQHGWYAGVSWWANAGDPCYLAFREETAQDECQRVLAERLQLASSGQSRDGIEVAGVLGKPAVPLISVRDRVMKVERTDPYTGAVDVELPCPGPKEGLELLNRILRFELHLARTNPANPLLRTLEFSIVRVDAGGTPVSQNLFDELHRAFLPNDDANYHFIVTNKGSNPLWVFVYYFDPATYTVAEFYAPPSNTMEPPLKPNNKLIIGNENSGVHPFSFIMKEGLEEDSGFAKIFVSETYTDLAMLEEQDEFIYVDPRRTRAGTALSKHGVWDSMVTTITVRR</sequence>
<dbReference type="EMBL" id="SFCI01002635">
    <property type="protein sequence ID" value="TFY73682.1"/>
    <property type="molecule type" value="Genomic_DNA"/>
</dbReference>
<evidence type="ECO:0000313" key="2">
    <source>
        <dbReference type="Proteomes" id="UP000298061"/>
    </source>
</evidence>
<proteinExistence type="predicted"/>
<comment type="caution">
    <text evidence="1">The sequence shown here is derived from an EMBL/GenBank/DDBJ whole genome shotgun (WGS) entry which is preliminary data.</text>
</comment>
<dbReference type="AlphaFoldDB" id="A0A4Y9ZGG2"/>
<name>A0A4Y9ZGG2_9AGAM</name>
<protein>
    <submittedName>
        <fullName evidence="1">Uncharacterized protein</fullName>
    </submittedName>
</protein>